<dbReference type="GeneID" id="25739637"/>
<evidence type="ECO:0000259" key="1">
    <source>
        <dbReference type="Pfam" id="PF08588"/>
    </source>
</evidence>
<reference evidence="2 3" key="1">
    <citation type="journal article" date="2013" name="BMC Genomics">
        <title>Reconstruction of the lipid metabolism for the microalga Monoraphidium neglectum from its genome sequence reveals characteristics suitable for biofuel production.</title>
        <authorList>
            <person name="Bogen C."/>
            <person name="Al-Dilaimi A."/>
            <person name="Albersmeier A."/>
            <person name="Wichmann J."/>
            <person name="Grundmann M."/>
            <person name="Rupp O."/>
            <person name="Lauersen K.J."/>
            <person name="Blifernez-Klassen O."/>
            <person name="Kalinowski J."/>
            <person name="Goesmann A."/>
            <person name="Mussgnug J.H."/>
            <person name="Kruse O."/>
        </authorList>
    </citation>
    <scope>NUCLEOTIDE SEQUENCE [LARGE SCALE GENOMIC DNA]</scope>
    <source>
        <strain evidence="2 3">SAG 48.87</strain>
    </source>
</reference>
<dbReference type="Pfam" id="PF08588">
    <property type="entry name" value="Duc1"/>
    <property type="match status" value="1"/>
</dbReference>
<feature type="domain" description="Domain of unknown function at the cortex 1" evidence="1">
    <location>
        <begin position="58"/>
        <end position="297"/>
    </location>
</feature>
<evidence type="ECO:0000313" key="2">
    <source>
        <dbReference type="EMBL" id="KIZ01199.1"/>
    </source>
</evidence>
<dbReference type="PANTHER" id="PTHR34826">
    <property type="entry name" value="UPF0590 PROTEIN C409.17C"/>
    <property type="match status" value="1"/>
</dbReference>
<proteinExistence type="predicted"/>
<dbReference type="AlphaFoldDB" id="A0A0D2L1J5"/>
<sequence>MLRCLRPQVELEQKSGQLSEPHPHHAAAAPGRHVFAESGPIIATGHPCLQGIQVIDNNPDVAAPITLNERVVDMETDAFKGKLLLCVRGSPNTVAATGPGGPLSCSRRMFHIAVQGSFKRPVAAEHLMSGQEFPKPPKISASFMHFVFSGAAKVFASSTDVFVQEGEPMHFRFPVLAAAQLVNVSRRGEEPGLLDATEDMRLWCPELASSRTGGPAAADKRRRFFDTPANLAGRVLGPEYVWTLHLHQSLIDFSTYKLGLAGVPFSIDLVSLLDVQPLQIMAKDHQTGEYIFNVLMWNERLLYTDSPSQGEEQAKGVSGRLKDRFKGLLSGW</sequence>
<dbReference type="PANTHER" id="PTHR34826:SF2">
    <property type="entry name" value="UPF0590 PROTEIN C409.17C"/>
    <property type="match status" value="1"/>
</dbReference>
<name>A0A0D2L1J5_9CHLO</name>
<organism evidence="2 3">
    <name type="scientific">Monoraphidium neglectum</name>
    <dbReference type="NCBI Taxonomy" id="145388"/>
    <lineage>
        <taxon>Eukaryota</taxon>
        <taxon>Viridiplantae</taxon>
        <taxon>Chlorophyta</taxon>
        <taxon>core chlorophytes</taxon>
        <taxon>Chlorophyceae</taxon>
        <taxon>CS clade</taxon>
        <taxon>Sphaeropleales</taxon>
        <taxon>Selenastraceae</taxon>
        <taxon>Monoraphidium</taxon>
    </lineage>
</organism>
<dbReference type="EMBL" id="KK101351">
    <property type="protein sequence ID" value="KIZ01199.1"/>
    <property type="molecule type" value="Genomic_DNA"/>
</dbReference>
<protein>
    <recommendedName>
        <fullName evidence="1">Domain of unknown function at the cortex 1 domain-containing protein</fullName>
    </recommendedName>
</protein>
<dbReference type="InterPro" id="IPR013897">
    <property type="entry name" value="Duc1"/>
</dbReference>
<gene>
    <name evidence="2" type="ORF">MNEG_6761</name>
</gene>
<dbReference type="RefSeq" id="XP_013900218.1">
    <property type="nucleotide sequence ID" value="XM_014044764.1"/>
</dbReference>
<dbReference type="Proteomes" id="UP000054498">
    <property type="component" value="Unassembled WGS sequence"/>
</dbReference>
<dbReference type="KEGG" id="mng:MNEG_6761"/>
<dbReference type="OrthoDB" id="42898at2759"/>
<keyword evidence="3" id="KW-1185">Reference proteome</keyword>
<evidence type="ECO:0000313" key="3">
    <source>
        <dbReference type="Proteomes" id="UP000054498"/>
    </source>
</evidence>
<accession>A0A0D2L1J5</accession>